<sequence>MLNLPRRIIGSLRWLYWRKLNRYVLVMGKNTNVEARVVTEIGDPKTAICDAVEKHNINLLILGERGHGTIKRAILGSVSNYCVQNAKCPVLVVKKAQVQIFYKLYLGAEAIIGPVVDPAYFYSLGAKTKTQNPLKIPPICTPVITVNSLAGLGRHTGYPSRKLAKSRDYDQPVPPADSSMTPSQLESLWQDAGDRSQPDPQSWQVSGHQVCRAANPGTHGPSVPETREASQVH</sequence>
<keyword evidence="3" id="KW-0378">Hydrolase</keyword>
<dbReference type="Gene3D" id="3.40.50.620">
    <property type="entry name" value="HUPs"/>
    <property type="match status" value="1"/>
</dbReference>
<dbReference type="GO" id="GO:0016787">
    <property type="term" value="F:hydrolase activity"/>
    <property type="evidence" value="ECO:0007669"/>
    <property type="project" value="UniProtKB-KW"/>
</dbReference>
<evidence type="ECO:0000313" key="3">
    <source>
        <dbReference type="EMBL" id="BBG94475.1"/>
    </source>
</evidence>
<dbReference type="CDD" id="cd23659">
    <property type="entry name" value="USP_At3g01520-like"/>
    <property type="match status" value="1"/>
</dbReference>
<feature type="domain" description="UspA" evidence="2">
    <location>
        <begin position="32"/>
        <end position="94"/>
    </location>
</feature>
<evidence type="ECO:0000256" key="1">
    <source>
        <dbReference type="SAM" id="MobiDB-lite"/>
    </source>
</evidence>
<dbReference type="PRINTS" id="PR01438">
    <property type="entry name" value="UNVRSLSTRESS"/>
</dbReference>
<dbReference type="SUPFAM" id="SSF52402">
    <property type="entry name" value="Adenine nucleotide alpha hydrolases-like"/>
    <property type="match status" value="1"/>
</dbReference>
<feature type="compositionally biased region" description="Polar residues" evidence="1">
    <location>
        <begin position="178"/>
        <end position="187"/>
    </location>
</feature>
<dbReference type="InterPro" id="IPR006016">
    <property type="entry name" value="UspA"/>
</dbReference>
<organism evidence="3">
    <name type="scientific">Prunus dulcis</name>
    <name type="common">Almond</name>
    <name type="synonym">Amygdalus dulcis</name>
    <dbReference type="NCBI Taxonomy" id="3755"/>
    <lineage>
        <taxon>Eukaryota</taxon>
        <taxon>Viridiplantae</taxon>
        <taxon>Streptophyta</taxon>
        <taxon>Embryophyta</taxon>
        <taxon>Tracheophyta</taxon>
        <taxon>Spermatophyta</taxon>
        <taxon>Magnoliopsida</taxon>
        <taxon>eudicotyledons</taxon>
        <taxon>Gunneridae</taxon>
        <taxon>Pentapetalae</taxon>
        <taxon>rosids</taxon>
        <taxon>fabids</taxon>
        <taxon>Rosales</taxon>
        <taxon>Rosaceae</taxon>
        <taxon>Amygdaloideae</taxon>
        <taxon>Amygdaleae</taxon>
        <taxon>Prunus</taxon>
    </lineage>
</organism>
<dbReference type="PANTHER" id="PTHR31964:SF55">
    <property type="entry name" value="USPA DOMAIN-CONTAINING PROTEIN"/>
    <property type="match status" value="1"/>
</dbReference>
<dbReference type="InterPro" id="IPR006015">
    <property type="entry name" value="Universal_stress_UspA"/>
</dbReference>
<protein>
    <submittedName>
        <fullName evidence="3">Adenine nucleotide alpha hydrolases-like superfamily protein</fullName>
    </submittedName>
</protein>
<feature type="region of interest" description="Disordered" evidence="1">
    <location>
        <begin position="157"/>
        <end position="233"/>
    </location>
</feature>
<dbReference type="InterPro" id="IPR014729">
    <property type="entry name" value="Rossmann-like_a/b/a_fold"/>
</dbReference>
<proteinExistence type="predicted"/>
<dbReference type="PANTHER" id="PTHR31964">
    <property type="entry name" value="ADENINE NUCLEOTIDE ALPHA HYDROLASES-LIKE SUPERFAMILY PROTEIN"/>
    <property type="match status" value="1"/>
</dbReference>
<evidence type="ECO:0000259" key="2">
    <source>
        <dbReference type="Pfam" id="PF00582"/>
    </source>
</evidence>
<name>A0A4Y1QRI1_PRUDU</name>
<gene>
    <name evidence="3" type="ORF">Prudu_002771</name>
</gene>
<feature type="compositionally biased region" description="Polar residues" evidence="1">
    <location>
        <begin position="198"/>
        <end position="207"/>
    </location>
</feature>
<dbReference type="Pfam" id="PF00582">
    <property type="entry name" value="Usp"/>
    <property type="match status" value="1"/>
</dbReference>
<dbReference type="EMBL" id="AP019297">
    <property type="protein sequence ID" value="BBG94475.1"/>
    <property type="molecule type" value="Genomic_DNA"/>
</dbReference>
<reference evidence="3" key="1">
    <citation type="journal article" date="2019" name="Science">
        <title>Mutation of a bHLH transcription factor allowed almond domestication.</title>
        <authorList>
            <person name="Sanchez-Perez R."/>
            <person name="Pavan S."/>
            <person name="Mazzeo R."/>
            <person name="Moldovan C."/>
            <person name="Aiese Cigliano R."/>
            <person name="Del Cueto J."/>
            <person name="Ricciardi F."/>
            <person name="Lotti C."/>
            <person name="Ricciardi L."/>
            <person name="Dicenta F."/>
            <person name="Lopez-Marques R.L."/>
            <person name="Lindberg Moller B."/>
        </authorList>
    </citation>
    <scope>NUCLEOTIDE SEQUENCE</scope>
</reference>
<dbReference type="AlphaFoldDB" id="A0A4Y1QRI1"/>
<accession>A0A4Y1QRI1</accession>